<keyword evidence="10 14" id="KW-0573">Peptidoglycan synthesis</keyword>
<comment type="caution">
    <text evidence="14">Lacks conserved residue(s) required for the propagation of feature annotation.</text>
</comment>
<dbReference type="InterPro" id="IPR012338">
    <property type="entry name" value="Beta-lactam/transpept-like"/>
</dbReference>
<comment type="similarity">
    <text evidence="14">Belongs to the transpeptidase family. MrdA subfamily.</text>
</comment>
<keyword evidence="4 14" id="KW-0997">Cell inner membrane</keyword>
<organism evidence="18 19">
    <name type="scientific">Candidatus Competibacter phosphatis</name>
    <dbReference type="NCBI Taxonomy" id="221280"/>
    <lineage>
        <taxon>Bacteria</taxon>
        <taxon>Pseudomonadati</taxon>
        <taxon>Pseudomonadota</taxon>
        <taxon>Gammaproteobacteria</taxon>
        <taxon>Candidatus Competibacteraceae</taxon>
        <taxon>Candidatus Competibacter</taxon>
    </lineage>
</organism>
<evidence type="ECO:0000256" key="12">
    <source>
        <dbReference type="ARBA" id="ARBA00023136"/>
    </source>
</evidence>
<keyword evidence="8 14" id="KW-0378">Hydrolase</keyword>
<evidence type="ECO:0000256" key="7">
    <source>
        <dbReference type="ARBA" id="ARBA00022692"/>
    </source>
</evidence>
<evidence type="ECO:0000256" key="14">
    <source>
        <dbReference type="HAMAP-Rule" id="MF_02081"/>
    </source>
</evidence>
<dbReference type="NCBIfam" id="TIGR03423">
    <property type="entry name" value="pbp2_mrdA"/>
    <property type="match status" value="1"/>
</dbReference>
<evidence type="ECO:0000259" key="16">
    <source>
        <dbReference type="Pfam" id="PF00905"/>
    </source>
</evidence>
<comment type="function">
    <text evidence="14">Catalyzes cross-linking of the peptidoglycan cell wall.</text>
</comment>
<dbReference type="InterPro" id="IPR050515">
    <property type="entry name" value="Beta-lactam/transpept"/>
</dbReference>
<evidence type="ECO:0000313" key="19">
    <source>
        <dbReference type="Proteomes" id="UP000760480"/>
    </source>
</evidence>
<evidence type="ECO:0000256" key="10">
    <source>
        <dbReference type="ARBA" id="ARBA00022984"/>
    </source>
</evidence>
<sequence length="646" mass="71835">MKRWQPFAKPATGEPLAREKDNTAESELFFRRALVVLFAVFLSFLAVAGRLVYLQVLNHERFTTLSESNRVRLQPLPPTRGFIFDRNGVLLADNLASYHLEITREQVKDLDTTLAELRQRIELTDADIERYRKLARRAPPYTGVPLRFRLTDEEIARLAVDLYRLPGVDIKADLTRRYPLGPLAVHAIGYVGRIDENELRRLDPGQYSGSTHIGKTGVERSYEDLLRGRTGWQQVETNAEGRPLRVLSRTPPVPGQHIYLSIDVRLQAVAEKALEDYNGAIVALDPRNGEILALASQPTYDPNPFVNGIDFASYRLLNTSKDRPLLNRALRGIYPPGSTVKPLMALAGLEYGEVNRYSGVFCPGFYRLPGSSHKFRDWRRGGHGSVSMDRAIAQSCDVYFYNLAFNLGIDRIHEFLDRFHLGRPTGVDLPGEKSALLPSQEWKRRVHKHAWFAGDTISAGIGQGYFLTTPLQLAHATAVISQRGADFKPRVLLATEDPGTRIKTPEVPRPLPPVTVKNPQFWDTVIAGMIHVVEGGTAHRIGIGAKYRIAGKTGTAQVFTVGQNERYNASRLARHLLDHALFVAFAPADDPRIAVAVIAEHGGGGSKTAAPMARKVMDAYLLDKYDQPAADGARDTQGDAQRDGSE</sequence>
<comment type="caution">
    <text evidence="18">The sequence shown here is derived from an EMBL/GenBank/DDBJ whole genome shotgun (WGS) entry which is preliminary data.</text>
</comment>
<dbReference type="PANTHER" id="PTHR30627:SF2">
    <property type="entry name" value="PEPTIDOGLYCAN D,D-TRANSPEPTIDASE MRDA"/>
    <property type="match status" value="1"/>
</dbReference>
<evidence type="ECO:0000256" key="1">
    <source>
        <dbReference type="ARBA" id="ARBA00004167"/>
    </source>
</evidence>
<evidence type="ECO:0000256" key="6">
    <source>
        <dbReference type="ARBA" id="ARBA00022670"/>
    </source>
</evidence>
<dbReference type="RefSeq" id="WP_169248299.1">
    <property type="nucleotide sequence ID" value="NZ_SPMZ01000019.1"/>
</dbReference>
<feature type="coiled-coil region" evidence="15">
    <location>
        <begin position="100"/>
        <end position="134"/>
    </location>
</feature>
<dbReference type="Gene3D" id="3.30.1390.30">
    <property type="entry name" value="Penicillin-binding protein 2a, domain 3"/>
    <property type="match status" value="1"/>
</dbReference>
<gene>
    <name evidence="14 18" type="primary">mrdA</name>
    <name evidence="18" type="ORF">E4P82_07385</name>
</gene>
<feature type="domain" description="Penicillin-binding protein transpeptidase" evidence="16">
    <location>
        <begin position="279"/>
        <end position="618"/>
    </location>
</feature>
<evidence type="ECO:0000256" key="11">
    <source>
        <dbReference type="ARBA" id="ARBA00022989"/>
    </source>
</evidence>
<evidence type="ECO:0000256" key="2">
    <source>
        <dbReference type="ARBA" id="ARBA00004236"/>
    </source>
</evidence>
<evidence type="ECO:0000256" key="4">
    <source>
        <dbReference type="ARBA" id="ARBA00022519"/>
    </source>
</evidence>
<evidence type="ECO:0000313" key="18">
    <source>
        <dbReference type="EMBL" id="NMQ19041.1"/>
    </source>
</evidence>
<dbReference type="InterPro" id="IPR005311">
    <property type="entry name" value="PBP_dimer"/>
</dbReference>
<reference evidence="18 19" key="1">
    <citation type="submission" date="2019-03" db="EMBL/GenBank/DDBJ databases">
        <title>Metabolic reconstructions from genomes of highly enriched 'Candidatus Accumulibacter' and 'Candidatus Competibacter' bioreactor populations.</title>
        <authorList>
            <person name="Annavajhala M.K."/>
            <person name="Welles L."/>
            <person name="Abbas B."/>
            <person name="Sorokin D."/>
            <person name="Park H."/>
            <person name="Van Loosdrecht M."/>
            <person name="Chandran K."/>
        </authorList>
    </citation>
    <scope>NUCLEOTIDE SEQUENCE [LARGE SCALE GENOMIC DNA]</scope>
    <source>
        <strain evidence="18 19">SBR_G</strain>
    </source>
</reference>
<dbReference type="InterPro" id="IPR036138">
    <property type="entry name" value="PBP_dimer_sf"/>
</dbReference>
<dbReference type="PANTHER" id="PTHR30627">
    <property type="entry name" value="PEPTIDOGLYCAN D,D-TRANSPEPTIDASE"/>
    <property type="match status" value="1"/>
</dbReference>
<evidence type="ECO:0000256" key="15">
    <source>
        <dbReference type="SAM" id="Coils"/>
    </source>
</evidence>
<dbReference type="InterPro" id="IPR001460">
    <property type="entry name" value="PCN-bd_Tpept"/>
</dbReference>
<evidence type="ECO:0000256" key="9">
    <source>
        <dbReference type="ARBA" id="ARBA00022960"/>
    </source>
</evidence>
<keyword evidence="9 14" id="KW-0133">Cell shape</keyword>
<dbReference type="Pfam" id="PF00905">
    <property type="entry name" value="Transpeptidase"/>
    <property type="match status" value="1"/>
</dbReference>
<protein>
    <recommendedName>
        <fullName evidence="14">Peptidoglycan D,D-transpeptidase MrdA</fullName>
        <ecNumber evidence="14">3.4.16.4</ecNumber>
    </recommendedName>
    <alternativeName>
        <fullName evidence="14">Penicillin-binding protein 2</fullName>
        <shortName evidence="14">PBP-2</shortName>
    </alternativeName>
</protein>
<evidence type="ECO:0000256" key="8">
    <source>
        <dbReference type="ARBA" id="ARBA00022801"/>
    </source>
</evidence>
<dbReference type="HAMAP" id="MF_02081">
    <property type="entry name" value="MrdA_transpept"/>
    <property type="match status" value="1"/>
</dbReference>
<keyword evidence="7 14" id="KW-0812">Transmembrane</keyword>
<dbReference type="Pfam" id="PF03717">
    <property type="entry name" value="PBP_dimer"/>
    <property type="match status" value="1"/>
</dbReference>
<dbReference type="SUPFAM" id="SSF56601">
    <property type="entry name" value="beta-lactamase/transpeptidase-like"/>
    <property type="match status" value="1"/>
</dbReference>
<proteinExistence type="inferred from homology"/>
<comment type="catalytic activity">
    <reaction evidence="14">
        <text>Preferential cleavage: (Ac)2-L-Lys-D-Ala-|-D-Ala. Also transpeptidation of peptidyl-alanyl moieties that are N-acyl substituents of D-alanine.</text>
        <dbReference type="EC" id="3.4.16.4"/>
    </reaction>
</comment>
<accession>A0ABX1TM53</accession>
<keyword evidence="6 14" id="KW-0645">Protease</keyword>
<name>A0ABX1TM53_9GAMM</name>
<keyword evidence="13 14" id="KW-0961">Cell wall biogenesis/degradation</keyword>
<keyword evidence="19" id="KW-1185">Reference proteome</keyword>
<feature type="active site" description="Acyl-ester intermediate" evidence="14">
    <location>
        <position position="338"/>
    </location>
</feature>
<comment type="subcellular location">
    <subcellularLocation>
        <location evidence="14">Cell inner membrane</location>
        <topology evidence="14">Single-pass membrane protein</topology>
    </subcellularLocation>
    <subcellularLocation>
        <location evidence="2">Cell membrane</location>
    </subcellularLocation>
    <subcellularLocation>
        <location evidence="1">Membrane</location>
        <topology evidence="1">Single-pass membrane protein</topology>
    </subcellularLocation>
</comment>
<evidence type="ECO:0000256" key="3">
    <source>
        <dbReference type="ARBA" id="ARBA00022475"/>
    </source>
</evidence>
<feature type="domain" description="Penicillin-binding protein dimerisation" evidence="17">
    <location>
        <begin position="76"/>
        <end position="246"/>
    </location>
</feature>
<comment type="pathway">
    <text evidence="14">Cell wall biogenesis; peptidoglycan biosynthesis.</text>
</comment>
<dbReference type="SUPFAM" id="SSF56519">
    <property type="entry name" value="Penicillin binding protein dimerisation domain"/>
    <property type="match status" value="1"/>
</dbReference>
<dbReference type="Gene3D" id="3.90.1310.10">
    <property type="entry name" value="Penicillin-binding protein 2a (Domain 2)"/>
    <property type="match status" value="1"/>
</dbReference>
<evidence type="ECO:0000256" key="5">
    <source>
        <dbReference type="ARBA" id="ARBA00022645"/>
    </source>
</evidence>
<dbReference type="InterPro" id="IPR017790">
    <property type="entry name" value="Penicillin-binding_protein_2"/>
</dbReference>
<dbReference type="GO" id="GO:0009002">
    <property type="term" value="F:serine-type D-Ala-D-Ala carboxypeptidase activity"/>
    <property type="evidence" value="ECO:0007669"/>
    <property type="project" value="UniProtKB-EC"/>
</dbReference>
<evidence type="ECO:0000256" key="13">
    <source>
        <dbReference type="ARBA" id="ARBA00023316"/>
    </source>
</evidence>
<dbReference type="Gene3D" id="3.40.710.10">
    <property type="entry name" value="DD-peptidase/beta-lactamase superfamily"/>
    <property type="match status" value="1"/>
</dbReference>
<keyword evidence="12 14" id="KW-0472">Membrane</keyword>
<keyword evidence="15" id="KW-0175">Coiled coil</keyword>
<dbReference type="Proteomes" id="UP000760480">
    <property type="component" value="Unassembled WGS sequence"/>
</dbReference>
<keyword evidence="11 14" id="KW-1133">Transmembrane helix</keyword>
<dbReference type="EC" id="3.4.16.4" evidence="14"/>
<feature type="transmembrane region" description="Helical" evidence="14">
    <location>
        <begin position="33"/>
        <end position="53"/>
    </location>
</feature>
<evidence type="ECO:0000259" key="17">
    <source>
        <dbReference type="Pfam" id="PF03717"/>
    </source>
</evidence>
<dbReference type="EMBL" id="SPMZ01000019">
    <property type="protein sequence ID" value="NMQ19041.1"/>
    <property type="molecule type" value="Genomic_DNA"/>
</dbReference>
<keyword evidence="5 14" id="KW-0121">Carboxypeptidase</keyword>
<keyword evidence="3 14" id="KW-1003">Cell membrane</keyword>